<dbReference type="AlphaFoldDB" id="A0A7D8UPP7"/>
<evidence type="ECO:0000313" key="3">
    <source>
        <dbReference type="Proteomes" id="UP000481288"/>
    </source>
</evidence>
<evidence type="ECO:0000256" key="1">
    <source>
        <dbReference type="SAM" id="MobiDB-lite"/>
    </source>
</evidence>
<evidence type="ECO:0000313" key="2">
    <source>
        <dbReference type="EMBL" id="TVY54498.1"/>
    </source>
</evidence>
<dbReference type="InterPro" id="IPR052896">
    <property type="entry name" value="GGT-like_enzyme"/>
</dbReference>
<dbReference type="PANTHER" id="PTHR43881:SF1">
    <property type="entry name" value="GAMMA-GLUTAMYLTRANSPEPTIDASE (AFU_ORTHOLOGUE AFUA_4G13580)"/>
    <property type="match status" value="1"/>
</dbReference>
<comment type="caution">
    <text evidence="2">The sequence shown here is derived from an EMBL/GenBank/DDBJ whole genome shotgun (WGS) entry which is preliminary data.</text>
</comment>
<sequence length="612" mass="65555">MPLNLASVYPAEDPEFQSFPSRRSVVHSTEGMIACTQPLAARCGLKILDAGGNAADAAVAVAAGLNLTEPSSTGIGGDMFCLYYNAKTKKIEAMNGSGRAGMACSLEKIREDLGLKDGEEGEIPLRSVHAVTVPGAAAGWVDTVERFGSGKLSMEQILAPVIELAERGFPLSELSSTLWRNGEKELKKASPNFSELLKEDPNAPEGYRGPRPGELFKNPGLAATFRALAKDGKKGFYTGRIAEAIIKVTKDRGGFLELDDLTKHMEMGSEPVDPISYVFKGQGYTETSVKYVDGVSGQGSNEDNHGIEIWEHPPNGQGIVALMALGILEALEEQGKIPKFKQEEHNSVAYLHAIIESLRIAFADASWWVADPNASKVPTASLISKKYLASRAQLFDATKASDKIYDHGSPAHNHSDTVYFAVSDKHGNAISFINSNFHGFGSGIIPAGCGFVLQNRGGNFRLQPGHANAIAPGKRPYHTIIPAMITNVHDGSLHSVYGVMGGFMQPQGHVQVLLNMIAFKYNPQAALDAPRFCIGAEEMPGDGHGRKVYLEEGISEEVVAGLKAMGHETQLVKGYARGVFGRGQLIRSHVEDGVYVYSAGSDPRGDGAAYPG</sequence>
<dbReference type="InterPro" id="IPR043137">
    <property type="entry name" value="GGT_ssub_C"/>
</dbReference>
<accession>A0A7D8UPP7</accession>
<dbReference type="GO" id="GO:0016787">
    <property type="term" value="F:hydrolase activity"/>
    <property type="evidence" value="ECO:0007669"/>
    <property type="project" value="UniProtKB-KW"/>
</dbReference>
<protein>
    <submittedName>
        <fullName evidence="2">Glutathione hydrolase-like YwrD proenzyme</fullName>
    </submittedName>
</protein>
<name>A0A7D8UPP7_9HELO</name>
<dbReference type="SUPFAM" id="SSF56235">
    <property type="entry name" value="N-terminal nucleophile aminohydrolases (Ntn hydrolases)"/>
    <property type="match status" value="1"/>
</dbReference>
<reference evidence="2 3" key="1">
    <citation type="submission" date="2018-05" db="EMBL/GenBank/DDBJ databases">
        <title>Whole genome sequencing for identification of molecular markers to develop diagnostic detection tools for the regulated plant pathogen Lachnellula willkommii.</title>
        <authorList>
            <person name="Giroux E."/>
            <person name="Bilodeau G."/>
        </authorList>
    </citation>
    <scope>NUCLEOTIDE SEQUENCE [LARGE SCALE GENOMIC DNA]</scope>
    <source>
        <strain evidence="2 3">CBS 625.97</strain>
    </source>
</reference>
<gene>
    <name evidence="2" type="primary">ywrD</name>
    <name evidence="2" type="ORF">LCER1_G004044</name>
</gene>
<dbReference type="OrthoDB" id="2015213at2759"/>
<dbReference type="PANTHER" id="PTHR43881">
    <property type="entry name" value="GAMMA-GLUTAMYLTRANSPEPTIDASE (AFU_ORTHOLOGUE AFUA_4G13580)"/>
    <property type="match status" value="1"/>
</dbReference>
<dbReference type="Pfam" id="PF01019">
    <property type="entry name" value="G_glu_transpept"/>
    <property type="match status" value="1"/>
</dbReference>
<dbReference type="PRINTS" id="PR01210">
    <property type="entry name" value="GGTRANSPTASE"/>
</dbReference>
<proteinExistence type="predicted"/>
<keyword evidence="2" id="KW-0378">Hydrolase</keyword>
<dbReference type="EMBL" id="QGMG01000335">
    <property type="protein sequence ID" value="TVY54498.1"/>
    <property type="molecule type" value="Genomic_DNA"/>
</dbReference>
<dbReference type="InterPro" id="IPR029055">
    <property type="entry name" value="Ntn_hydrolases_N"/>
</dbReference>
<dbReference type="Gene3D" id="3.60.20.40">
    <property type="match status" value="1"/>
</dbReference>
<keyword evidence="3" id="KW-1185">Reference proteome</keyword>
<organism evidence="2 3">
    <name type="scientific">Lachnellula cervina</name>
    <dbReference type="NCBI Taxonomy" id="1316786"/>
    <lineage>
        <taxon>Eukaryota</taxon>
        <taxon>Fungi</taxon>
        <taxon>Dikarya</taxon>
        <taxon>Ascomycota</taxon>
        <taxon>Pezizomycotina</taxon>
        <taxon>Leotiomycetes</taxon>
        <taxon>Helotiales</taxon>
        <taxon>Lachnaceae</taxon>
        <taxon>Lachnellula</taxon>
    </lineage>
</organism>
<feature type="region of interest" description="Disordered" evidence="1">
    <location>
        <begin position="190"/>
        <end position="210"/>
    </location>
</feature>
<dbReference type="Gene3D" id="1.10.246.130">
    <property type="match status" value="1"/>
</dbReference>
<dbReference type="InterPro" id="IPR043138">
    <property type="entry name" value="GGT_lsub"/>
</dbReference>
<dbReference type="Proteomes" id="UP000481288">
    <property type="component" value="Unassembled WGS sequence"/>
</dbReference>